<name>A9E0I7_9FLAO</name>
<keyword evidence="1" id="KW-0812">Transmembrane</keyword>
<accession>A9E0I7</accession>
<dbReference type="OrthoDB" id="1445931at2"/>
<keyword evidence="3" id="KW-1185">Reference proteome</keyword>
<feature type="transmembrane region" description="Helical" evidence="1">
    <location>
        <begin position="92"/>
        <end position="114"/>
    </location>
</feature>
<organism evidence="2 3">
    <name type="scientific">Kordia algicida OT-1</name>
    <dbReference type="NCBI Taxonomy" id="391587"/>
    <lineage>
        <taxon>Bacteria</taxon>
        <taxon>Pseudomonadati</taxon>
        <taxon>Bacteroidota</taxon>
        <taxon>Flavobacteriia</taxon>
        <taxon>Flavobacteriales</taxon>
        <taxon>Flavobacteriaceae</taxon>
        <taxon>Kordia</taxon>
    </lineage>
</organism>
<keyword evidence="1" id="KW-0472">Membrane</keyword>
<proteinExistence type="predicted"/>
<reference evidence="2 3" key="1">
    <citation type="journal article" date="2011" name="J. Bacteriol.">
        <title>Genome sequence of the algicidal bacterium Kordia algicida OT-1.</title>
        <authorList>
            <person name="Lee H.S."/>
            <person name="Kang S.G."/>
            <person name="Kwon K.K."/>
            <person name="Lee J.H."/>
            <person name="Kim S.J."/>
        </authorList>
    </citation>
    <scope>NUCLEOTIDE SEQUENCE [LARGE SCALE GENOMIC DNA]</scope>
    <source>
        <strain evidence="2 3">OT-1</strain>
    </source>
</reference>
<dbReference type="Proteomes" id="UP000002945">
    <property type="component" value="Unassembled WGS sequence"/>
</dbReference>
<comment type="caution">
    <text evidence="2">The sequence shown here is derived from an EMBL/GenBank/DDBJ whole genome shotgun (WGS) entry which is preliminary data.</text>
</comment>
<dbReference type="STRING" id="391587.KAOT1_05667"/>
<gene>
    <name evidence="2" type="ORF">KAOT1_05667</name>
</gene>
<sequence length="148" mass="17098">MAKETFCEAEERRFEKFKRFGLPHSFKKIGIAIVIIGFIIMIVGKIADFNTLSLKFILKRVILVGLLIAALSKEKVEDEMIRTIRGQAFSMAFIAGVVYTLVQPLINYLVSFVAKDDKSLLEDVGDFQVLWFLLTMYLLFFYMIKKRL</sequence>
<protein>
    <submittedName>
        <fullName evidence="2">Uncharacterized protein</fullName>
    </submittedName>
</protein>
<feature type="transmembrane region" description="Helical" evidence="1">
    <location>
        <begin position="53"/>
        <end position="71"/>
    </location>
</feature>
<dbReference type="EMBL" id="ABIB01000006">
    <property type="protein sequence ID" value="EDP95867.1"/>
    <property type="molecule type" value="Genomic_DNA"/>
</dbReference>
<dbReference type="AlphaFoldDB" id="A9E0I7"/>
<dbReference type="RefSeq" id="WP_007093702.1">
    <property type="nucleotide sequence ID" value="NZ_CP142125.1"/>
</dbReference>
<evidence type="ECO:0000313" key="2">
    <source>
        <dbReference type="EMBL" id="EDP95867.1"/>
    </source>
</evidence>
<feature type="transmembrane region" description="Helical" evidence="1">
    <location>
        <begin position="29"/>
        <end position="47"/>
    </location>
</feature>
<evidence type="ECO:0000313" key="3">
    <source>
        <dbReference type="Proteomes" id="UP000002945"/>
    </source>
</evidence>
<feature type="transmembrane region" description="Helical" evidence="1">
    <location>
        <begin position="126"/>
        <end position="144"/>
    </location>
</feature>
<dbReference type="HOGENOM" id="CLU_1747967_0_0_10"/>
<keyword evidence="1" id="KW-1133">Transmembrane helix</keyword>
<evidence type="ECO:0000256" key="1">
    <source>
        <dbReference type="SAM" id="Phobius"/>
    </source>
</evidence>
<dbReference type="eggNOG" id="ENOG50331BM">
    <property type="taxonomic scope" value="Bacteria"/>
</dbReference>